<evidence type="ECO:0000256" key="5">
    <source>
        <dbReference type="ARBA" id="ARBA00023136"/>
    </source>
</evidence>
<dbReference type="InterPro" id="IPR037723">
    <property type="entry name" value="C2D_Ferlin"/>
</dbReference>
<feature type="non-terminal residue" evidence="7">
    <location>
        <position position="346"/>
    </location>
</feature>
<name>A0A2B4R2V9_STYPI</name>
<sequence>MWAYIYQARNLLAMDESGMNDSYVRVAFCKQSAVTEVLTQTLCPTWDQTLIFDNVEIYDSVENIAKSPPSVVVEVFDKDTVGKDGFLGRCVMSPTVRLHGHETPEPQLQWFTIKRGDEEGGDILAACELFLDEDAELPFIPPMRGDLYTVRSGVRPKLERSAIEILCWGVRNMKKFELTSVTSPSIEFECAGGLVQSDVIKDIKKNPNFENPVLTRMIVVYQTELEKVQEFNGFEDLISTFPIYRGRAKSREEEADTIVGEFKGTFRVYPMPKDERNSPLPDTVFTNLPPSKPVECIVRLYVIKALELQPRDDSGTSDPYLVVTLGDRKFDDKDVYKPYTVNPVFG</sequence>
<dbReference type="InterPro" id="IPR035892">
    <property type="entry name" value="C2_domain_sf"/>
</dbReference>
<evidence type="ECO:0000313" key="8">
    <source>
        <dbReference type="Proteomes" id="UP000225706"/>
    </source>
</evidence>
<dbReference type="SUPFAM" id="SSF49562">
    <property type="entry name" value="C2 domain (Calcium/lipid-binding domain, CaLB)"/>
    <property type="match status" value="2"/>
</dbReference>
<dbReference type="CDD" id="cd04017">
    <property type="entry name" value="C2D_Ferlin"/>
    <property type="match status" value="1"/>
</dbReference>
<keyword evidence="8" id="KW-1185">Reference proteome</keyword>
<evidence type="ECO:0000313" key="7">
    <source>
        <dbReference type="EMBL" id="PFX11486.1"/>
    </source>
</evidence>
<feature type="domain" description="C2" evidence="6">
    <location>
        <begin position="1"/>
        <end position="111"/>
    </location>
</feature>
<evidence type="ECO:0000256" key="3">
    <source>
        <dbReference type="ARBA" id="ARBA00022737"/>
    </source>
</evidence>
<keyword evidence="4" id="KW-1133">Transmembrane helix</keyword>
<dbReference type="InterPro" id="IPR000008">
    <property type="entry name" value="C2_dom"/>
</dbReference>
<dbReference type="AlphaFoldDB" id="A0A2B4R2V9"/>
<dbReference type="Gene3D" id="2.60.40.150">
    <property type="entry name" value="C2 domain"/>
    <property type="match status" value="2"/>
</dbReference>
<dbReference type="GO" id="GO:0016020">
    <property type="term" value="C:membrane"/>
    <property type="evidence" value="ECO:0007669"/>
    <property type="project" value="UniProtKB-SubCell"/>
</dbReference>
<keyword evidence="2" id="KW-0812">Transmembrane</keyword>
<keyword evidence="5" id="KW-0472">Membrane</keyword>
<dbReference type="Pfam" id="PF00168">
    <property type="entry name" value="C2"/>
    <property type="match status" value="2"/>
</dbReference>
<evidence type="ECO:0000256" key="4">
    <source>
        <dbReference type="ARBA" id="ARBA00022989"/>
    </source>
</evidence>
<dbReference type="EMBL" id="LSMT01002406">
    <property type="protein sequence ID" value="PFX11486.1"/>
    <property type="molecule type" value="Genomic_DNA"/>
</dbReference>
<dbReference type="PANTHER" id="PTHR12546:SF33">
    <property type="entry name" value="SPERM VESICLE FUSION PROTEIN FER-1"/>
    <property type="match status" value="1"/>
</dbReference>
<comment type="subcellular location">
    <subcellularLocation>
        <location evidence="1">Membrane</location>
        <topology evidence="1">Single-pass membrane protein</topology>
    </subcellularLocation>
</comment>
<comment type="caution">
    <text evidence="7">The sequence shown here is derived from an EMBL/GenBank/DDBJ whole genome shotgun (WGS) entry which is preliminary data.</text>
</comment>
<accession>A0A2B4R2V9</accession>
<protein>
    <submittedName>
        <fullName evidence="7">Myoferlin</fullName>
    </submittedName>
</protein>
<proteinExistence type="predicted"/>
<dbReference type="Proteomes" id="UP000225706">
    <property type="component" value="Unassembled WGS sequence"/>
</dbReference>
<dbReference type="STRING" id="50429.A0A2B4R2V9"/>
<evidence type="ECO:0000256" key="1">
    <source>
        <dbReference type="ARBA" id="ARBA00004167"/>
    </source>
</evidence>
<organism evidence="7 8">
    <name type="scientific">Stylophora pistillata</name>
    <name type="common">Smooth cauliflower coral</name>
    <dbReference type="NCBI Taxonomy" id="50429"/>
    <lineage>
        <taxon>Eukaryota</taxon>
        <taxon>Metazoa</taxon>
        <taxon>Cnidaria</taxon>
        <taxon>Anthozoa</taxon>
        <taxon>Hexacorallia</taxon>
        <taxon>Scleractinia</taxon>
        <taxon>Astrocoeniina</taxon>
        <taxon>Pocilloporidae</taxon>
        <taxon>Stylophora</taxon>
    </lineage>
</organism>
<reference evidence="8" key="1">
    <citation type="journal article" date="2017" name="bioRxiv">
        <title>Comparative analysis of the genomes of Stylophora pistillata and Acropora digitifera provides evidence for extensive differences between species of corals.</title>
        <authorList>
            <person name="Voolstra C.R."/>
            <person name="Li Y."/>
            <person name="Liew Y.J."/>
            <person name="Baumgarten S."/>
            <person name="Zoccola D."/>
            <person name="Flot J.-F."/>
            <person name="Tambutte S."/>
            <person name="Allemand D."/>
            <person name="Aranda M."/>
        </authorList>
    </citation>
    <scope>NUCLEOTIDE SEQUENCE [LARGE SCALE GENOMIC DNA]</scope>
</reference>
<dbReference type="GO" id="GO:0061025">
    <property type="term" value="P:membrane fusion"/>
    <property type="evidence" value="ECO:0007669"/>
    <property type="project" value="TreeGrafter"/>
</dbReference>
<dbReference type="PANTHER" id="PTHR12546">
    <property type="entry name" value="FER-1-LIKE"/>
    <property type="match status" value="1"/>
</dbReference>
<evidence type="ECO:0000259" key="6">
    <source>
        <dbReference type="PROSITE" id="PS50004"/>
    </source>
</evidence>
<dbReference type="SMART" id="SM00239">
    <property type="entry name" value="C2"/>
    <property type="match status" value="1"/>
</dbReference>
<dbReference type="GO" id="GO:0007009">
    <property type="term" value="P:plasma membrane organization"/>
    <property type="evidence" value="ECO:0007669"/>
    <property type="project" value="TreeGrafter"/>
</dbReference>
<gene>
    <name evidence="7" type="primary">MYOF</name>
    <name evidence="7" type="ORF">AWC38_SpisGene24766</name>
</gene>
<keyword evidence="3" id="KW-0677">Repeat</keyword>
<dbReference type="PROSITE" id="PS50004">
    <property type="entry name" value="C2"/>
    <property type="match status" value="2"/>
</dbReference>
<evidence type="ECO:0000256" key="2">
    <source>
        <dbReference type="ARBA" id="ARBA00022692"/>
    </source>
</evidence>
<dbReference type="OrthoDB" id="270970at2759"/>
<dbReference type="InterPro" id="IPR037721">
    <property type="entry name" value="Ferlin"/>
</dbReference>
<feature type="domain" description="C2" evidence="6">
    <location>
        <begin position="279"/>
        <end position="346"/>
    </location>
</feature>